<evidence type="ECO:0000256" key="25">
    <source>
        <dbReference type="SAM" id="Phobius"/>
    </source>
</evidence>
<evidence type="ECO:0000256" key="15">
    <source>
        <dbReference type="ARBA" id="ARBA00044899"/>
    </source>
</evidence>
<evidence type="ECO:0000256" key="8">
    <source>
        <dbReference type="ARBA" id="ARBA00044876"/>
    </source>
</evidence>
<dbReference type="InterPro" id="IPR011701">
    <property type="entry name" value="MFS"/>
</dbReference>
<feature type="transmembrane region" description="Helical" evidence="25">
    <location>
        <begin position="142"/>
        <end position="164"/>
    </location>
</feature>
<keyword evidence="4 25" id="KW-0812">Transmembrane</keyword>
<dbReference type="InterPro" id="IPR052187">
    <property type="entry name" value="MFSD1"/>
</dbReference>
<evidence type="ECO:0000256" key="7">
    <source>
        <dbReference type="ARBA" id="ARBA00023228"/>
    </source>
</evidence>
<evidence type="ECO:0000256" key="17">
    <source>
        <dbReference type="ARBA" id="ARBA00044903"/>
    </source>
</evidence>
<dbReference type="GO" id="GO:0005765">
    <property type="term" value="C:lysosomal membrane"/>
    <property type="evidence" value="ECO:0007669"/>
    <property type="project" value="UniProtKB-SubCell"/>
</dbReference>
<feature type="transmembrane region" description="Helical" evidence="25">
    <location>
        <begin position="110"/>
        <end position="130"/>
    </location>
</feature>
<comment type="catalytic activity">
    <reaction evidence="15">
        <text>L-arginyl-L-alpha-amino acid(out) = L-arginyl-L-alpha-amino acid(in)</text>
        <dbReference type="Rhea" id="RHEA:79371"/>
        <dbReference type="ChEBI" id="CHEBI:84315"/>
    </reaction>
</comment>
<evidence type="ECO:0000256" key="24">
    <source>
        <dbReference type="ARBA" id="ARBA00046376"/>
    </source>
</evidence>
<keyword evidence="5 25" id="KW-1133">Transmembrane helix</keyword>
<evidence type="ECO:0000313" key="27">
    <source>
        <dbReference type="EMBL" id="OIZ94399.1"/>
    </source>
</evidence>
<evidence type="ECO:0000256" key="13">
    <source>
        <dbReference type="ARBA" id="ARBA00044893"/>
    </source>
</evidence>
<dbReference type="GO" id="GO:0022857">
    <property type="term" value="F:transmembrane transporter activity"/>
    <property type="evidence" value="ECO:0007669"/>
    <property type="project" value="InterPro"/>
</dbReference>
<evidence type="ECO:0000256" key="2">
    <source>
        <dbReference type="ARBA" id="ARBA00008335"/>
    </source>
</evidence>
<organism evidence="27 28">
    <name type="scientific">Candidatus Rickettsiella isopodorum</name>
    <dbReference type="NCBI Taxonomy" id="1225476"/>
    <lineage>
        <taxon>Bacteria</taxon>
        <taxon>Pseudomonadati</taxon>
        <taxon>Pseudomonadota</taxon>
        <taxon>Gammaproteobacteria</taxon>
        <taxon>Legionellales</taxon>
        <taxon>Coxiellaceae</taxon>
        <taxon>Rickettsiella</taxon>
    </lineage>
</organism>
<evidence type="ECO:0000256" key="14">
    <source>
        <dbReference type="ARBA" id="ARBA00044898"/>
    </source>
</evidence>
<comment type="catalytic activity">
    <reaction evidence="13">
        <text>L-alpha-aminoacyl-L-lysine(out) = L-alpha-aminoacyl-L-lysine(in)</text>
        <dbReference type="Rhea" id="RHEA:79383"/>
        <dbReference type="ChEBI" id="CHEBI:229966"/>
    </reaction>
</comment>
<evidence type="ECO:0000256" key="5">
    <source>
        <dbReference type="ARBA" id="ARBA00022989"/>
    </source>
</evidence>
<evidence type="ECO:0000259" key="26">
    <source>
        <dbReference type="PROSITE" id="PS50850"/>
    </source>
</evidence>
<evidence type="ECO:0000313" key="28">
    <source>
        <dbReference type="Proteomes" id="UP000183924"/>
    </source>
</evidence>
<comment type="subcellular location">
    <subcellularLocation>
        <location evidence="1">Lysosome membrane</location>
        <topology evidence="1">Multi-pass membrane protein</topology>
    </subcellularLocation>
</comment>
<feature type="transmembrane region" description="Helical" evidence="25">
    <location>
        <begin position="329"/>
        <end position="347"/>
    </location>
</feature>
<reference evidence="27 28" key="1">
    <citation type="submission" date="2016-03" db="EMBL/GenBank/DDBJ databases">
        <title>Comparative genomics of Rickettsiella.</title>
        <authorList>
            <person name="Chandler C."/>
            <person name="Wang Y."/>
        </authorList>
    </citation>
    <scope>NUCLEOTIDE SEQUENCE [LARGE SCALE GENOMIC DNA]</scope>
    <source>
        <strain evidence="27 28">RCFS May 2013</strain>
    </source>
</reference>
<evidence type="ECO:0000256" key="3">
    <source>
        <dbReference type="ARBA" id="ARBA00022448"/>
    </source>
</evidence>
<feature type="transmembrane region" description="Helical" evidence="25">
    <location>
        <begin position="233"/>
        <end position="257"/>
    </location>
</feature>
<evidence type="ECO:0000256" key="21">
    <source>
        <dbReference type="ARBA" id="ARBA00044985"/>
    </source>
</evidence>
<evidence type="ECO:0000256" key="19">
    <source>
        <dbReference type="ARBA" id="ARBA00044919"/>
    </source>
</evidence>
<dbReference type="InterPro" id="IPR020846">
    <property type="entry name" value="MFS_dom"/>
</dbReference>
<comment type="catalytic activity">
    <reaction evidence="8">
        <text>L-lysyl-L-alanine(out) = L-lysyl-L-alanine(in)</text>
        <dbReference type="Rhea" id="RHEA:79399"/>
        <dbReference type="ChEBI" id="CHEBI:229954"/>
    </reaction>
</comment>
<accession>A0A1J8PAJ4</accession>
<keyword evidence="28" id="KW-1185">Reference proteome</keyword>
<keyword evidence="6 25" id="KW-0472">Membrane</keyword>
<evidence type="ECO:0000256" key="10">
    <source>
        <dbReference type="ARBA" id="ARBA00044881"/>
    </source>
</evidence>
<evidence type="ECO:0000256" key="22">
    <source>
        <dbReference type="ARBA" id="ARBA00045018"/>
    </source>
</evidence>
<evidence type="ECO:0000256" key="16">
    <source>
        <dbReference type="ARBA" id="ARBA00044900"/>
    </source>
</evidence>
<feature type="transmembrane region" description="Helical" evidence="25">
    <location>
        <begin position="20"/>
        <end position="42"/>
    </location>
</feature>
<dbReference type="PANTHER" id="PTHR23512:SF3">
    <property type="entry name" value="MAJOR FACILITATOR SUPERFAMILY DOMAIN-CONTAINING PROTEIN 1"/>
    <property type="match status" value="1"/>
</dbReference>
<comment type="catalytic activity">
    <reaction evidence="16">
        <text>L-lysyl-L-lysine(out) = L-lysyl-L-lysine(in)</text>
        <dbReference type="Rhea" id="RHEA:79403"/>
        <dbReference type="ChEBI" id="CHEBI:229956"/>
    </reaction>
</comment>
<evidence type="ECO:0000256" key="18">
    <source>
        <dbReference type="ARBA" id="ARBA00044912"/>
    </source>
</evidence>
<comment type="caution">
    <text evidence="27">The sequence shown here is derived from an EMBL/GenBank/DDBJ whole genome shotgun (WGS) entry which is preliminary data.</text>
</comment>
<comment type="catalytic activity">
    <reaction evidence="11">
        <text>L-alpha-aminoacyl-L-histidine(out) = L-alpha-aminoacyl-L-histidine(in)</text>
        <dbReference type="Rhea" id="RHEA:79375"/>
        <dbReference type="ChEBI" id="CHEBI:229967"/>
    </reaction>
</comment>
<dbReference type="Gene3D" id="1.20.1250.20">
    <property type="entry name" value="MFS general substrate transporter like domains"/>
    <property type="match status" value="2"/>
</dbReference>
<dbReference type="Proteomes" id="UP000183924">
    <property type="component" value="Unassembled WGS sequence"/>
</dbReference>
<comment type="catalytic activity">
    <reaction evidence="14">
        <text>L-aspartyl-L-lysine(out) = L-aspartyl-L-lysine(in)</text>
        <dbReference type="Rhea" id="RHEA:79411"/>
        <dbReference type="ChEBI" id="CHEBI:229953"/>
    </reaction>
</comment>
<dbReference type="AlphaFoldDB" id="A0A1J8PAJ4"/>
<comment type="catalytic activity">
    <reaction evidence="12">
        <text>L-lysyl-L-alpha-amino acid(out) = L-lysyl-L-alpha-amino acid(in)</text>
        <dbReference type="Rhea" id="RHEA:79387"/>
        <dbReference type="ChEBI" id="CHEBI:229965"/>
    </reaction>
</comment>
<dbReference type="OrthoDB" id="5620971at2"/>
<comment type="catalytic activity">
    <reaction evidence="18">
        <text>L-histidyl-L-alpha-amino acid(out) = L-histidyl-L-alpha-amino acid(in)</text>
        <dbReference type="Rhea" id="RHEA:79379"/>
        <dbReference type="ChEBI" id="CHEBI:229964"/>
    </reaction>
</comment>
<sequence length="427" mass="46996">MLTSAFNESVSVMDKKLPWIVCFSAALFFFYEFIQLNMFNAISADLMHAFSLNATGLGKLSAYYFYANLLFLPIAGTLLDRFSTRKIILSSLFLCIIGIVAFAITSSFIWASIFRFMSGIGSAFCFLSSIRLASRWFPAKNMALVSGLIVTMAMFGGLIAQTPLTVLVELVGWRHALFFDASLGVIIFLIIFSVVQDYPANLHQEQKKSHQELSKLGLLKSWRLAYLNPQNSLCGLYVCLLNLPIALLGAIWGSLFLQQADHFSVTEASFAPSLLFIGTIVGGPVVGWVSDKIQKRIPLMMLGVIISQLVVITIICVPGFSIITIASLFFALGFFSSSQILSYPLVAASNPKNLTATSVSVVSFMAIGGYAVFQPLFGWLLDANFQGTVVNQIRVYSPSDYHRALLIIPIGFCIAFIATFLMREPRS</sequence>
<evidence type="ECO:0000256" key="4">
    <source>
        <dbReference type="ARBA" id="ARBA00022692"/>
    </source>
</evidence>
<comment type="catalytic activity">
    <reaction evidence="19">
        <text>L-alanyl-L-lysine(out) = L-alanyl-L-lysine(in)</text>
        <dbReference type="Rhea" id="RHEA:79415"/>
        <dbReference type="ChEBI" id="CHEBI:192470"/>
    </reaction>
</comment>
<comment type="function">
    <text evidence="23">Lysosomal dipeptide uniporter that selectively exports lysine, arginine or histidine-containing dipeptides with a net positive charge from the lysosome lumen into the cytosol. Could play a role in a specific type of protein O-glycosylation indirectly regulating macrophages migration and tissue invasion. Also essential for liver homeostasis.</text>
</comment>
<proteinExistence type="inferred from homology"/>
<evidence type="ECO:0000256" key="23">
    <source>
        <dbReference type="ARBA" id="ARBA00045709"/>
    </source>
</evidence>
<dbReference type="SUPFAM" id="SSF103473">
    <property type="entry name" value="MFS general substrate transporter"/>
    <property type="match status" value="1"/>
</dbReference>
<dbReference type="PROSITE" id="PS50850">
    <property type="entry name" value="MFS"/>
    <property type="match status" value="1"/>
</dbReference>
<dbReference type="STRING" id="1225476.A1D18_06070"/>
<feature type="transmembrane region" description="Helical" evidence="25">
    <location>
        <begin position="401"/>
        <end position="422"/>
    </location>
</feature>
<feature type="transmembrane region" description="Helical" evidence="25">
    <location>
        <begin position="301"/>
        <end position="323"/>
    </location>
</feature>
<feature type="transmembrane region" description="Helical" evidence="25">
    <location>
        <begin position="359"/>
        <end position="381"/>
    </location>
</feature>
<feature type="transmembrane region" description="Helical" evidence="25">
    <location>
        <begin position="87"/>
        <end position="104"/>
    </location>
</feature>
<dbReference type="Pfam" id="PF07690">
    <property type="entry name" value="MFS_1"/>
    <property type="match status" value="1"/>
</dbReference>
<feature type="domain" description="Major facilitator superfamily (MFS) profile" evidence="26">
    <location>
        <begin position="21"/>
        <end position="427"/>
    </location>
</feature>
<protein>
    <recommendedName>
        <fullName evidence="21">Lysosomal dipeptide transporter MFSD1</fullName>
    </recommendedName>
    <alternativeName>
        <fullName evidence="22">Major facilitator superfamily domain-containing protein 1</fullName>
    </alternativeName>
</protein>
<evidence type="ECO:0000256" key="9">
    <source>
        <dbReference type="ARBA" id="ARBA00044878"/>
    </source>
</evidence>
<dbReference type="PANTHER" id="PTHR23512">
    <property type="entry name" value="MAJOR FACILITATOR SUPERFAMILY DOMAIN-CONTAINING PROTEIN 1"/>
    <property type="match status" value="1"/>
</dbReference>
<comment type="catalytic activity">
    <reaction evidence="9">
        <text>L-histidyl-glycine(out) = L-histidyl-glycine(in)</text>
        <dbReference type="Rhea" id="RHEA:79395"/>
        <dbReference type="ChEBI" id="CHEBI:229957"/>
    </reaction>
</comment>
<feature type="transmembrane region" description="Helical" evidence="25">
    <location>
        <begin position="62"/>
        <end position="80"/>
    </location>
</feature>
<keyword evidence="3" id="KW-0813">Transport</keyword>
<comment type="catalytic activity">
    <reaction evidence="17">
        <text>L-arginyl-glycine(out) = L-arginyl-glycine(in)</text>
        <dbReference type="Rhea" id="RHEA:79391"/>
        <dbReference type="ChEBI" id="CHEBI:229955"/>
    </reaction>
</comment>
<feature type="transmembrane region" description="Helical" evidence="25">
    <location>
        <begin position="176"/>
        <end position="195"/>
    </location>
</feature>
<keyword evidence="7" id="KW-0458">Lysosome</keyword>
<dbReference type="EMBL" id="LUKY01000033">
    <property type="protein sequence ID" value="OIZ94399.1"/>
    <property type="molecule type" value="Genomic_DNA"/>
</dbReference>
<gene>
    <name evidence="27" type="ORF">A1D18_06070</name>
</gene>
<evidence type="ECO:0000256" key="11">
    <source>
        <dbReference type="ARBA" id="ARBA00044884"/>
    </source>
</evidence>
<evidence type="ECO:0000256" key="6">
    <source>
        <dbReference type="ARBA" id="ARBA00023136"/>
    </source>
</evidence>
<comment type="catalytic activity">
    <reaction evidence="10">
        <text>L-alpha-aminoacyl-L-arginine(out) = L-alpha-aminoacyl-L-arginine(in)</text>
        <dbReference type="Rhea" id="RHEA:79367"/>
        <dbReference type="ChEBI" id="CHEBI:229968"/>
    </reaction>
</comment>
<comment type="similarity">
    <text evidence="2">Belongs to the major facilitator superfamily.</text>
</comment>
<feature type="transmembrane region" description="Helical" evidence="25">
    <location>
        <begin position="269"/>
        <end position="289"/>
    </location>
</feature>
<comment type="subunit">
    <text evidence="24">Homodimer. Interacts with lysosomal protein GLMP (via lumenal domain); the interaction starts while both proteins are still in the endoplasmic reticulum and is required for stabilization of MFSD1 in lysosomes but has no direct effect on its targeting to lysosomes or transporter activity.</text>
</comment>
<dbReference type="RefSeq" id="WP_071662887.1">
    <property type="nucleotide sequence ID" value="NZ_LUKY01000033.1"/>
</dbReference>
<dbReference type="InterPro" id="IPR036259">
    <property type="entry name" value="MFS_trans_sf"/>
</dbReference>
<evidence type="ECO:0000256" key="20">
    <source>
        <dbReference type="ARBA" id="ARBA00044924"/>
    </source>
</evidence>
<evidence type="ECO:0000256" key="12">
    <source>
        <dbReference type="ARBA" id="ARBA00044891"/>
    </source>
</evidence>
<name>A0A1J8PAJ4_9COXI</name>
<evidence type="ECO:0000256" key="1">
    <source>
        <dbReference type="ARBA" id="ARBA00004155"/>
    </source>
</evidence>
<comment type="catalytic activity">
    <reaction evidence="20">
        <text>L-lysyl-glycine(out) = L-lysyl-glycine(in)</text>
        <dbReference type="Rhea" id="RHEA:79407"/>
        <dbReference type="ChEBI" id="CHEBI:191202"/>
    </reaction>
</comment>